<feature type="region of interest" description="Disordered" evidence="1">
    <location>
        <begin position="1"/>
        <end position="31"/>
    </location>
</feature>
<name>A0A814D250_9BILA</name>
<accession>A0A814D250</accession>
<dbReference type="Proteomes" id="UP000677228">
    <property type="component" value="Unassembled WGS sequence"/>
</dbReference>
<reference evidence="2" key="1">
    <citation type="submission" date="2021-02" db="EMBL/GenBank/DDBJ databases">
        <authorList>
            <person name="Nowell W R."/>
        </authorList>
    </citation>
    <scope>NUCLEOTIDE SEQUENCE</scope>
</reference>
<evidence type="ECO:0000313" key="3">
    <source>
        <dbReference type="EMBL" id="CAF1058547.1"/>
    </source>
</evidence>
<dbReference type="EMBL" id="CAJNOQ010002265">
    <property type="protein sequence ID" value="CAF0948443.1"/>
    <property type="molecule type" value="Genomic_DNA"/>
</dbReference>
<dbReference type="Proteomes" id="UP000663829">
    <property type="component" value="Unassembled WGS sequence"/>
</dbReference>
<evidence type="ECO:0000256" key="1">
    <source>
        <dbReference type="SAM" id="MobiDB-lite"/>
    </source>
</evidence>
<evidence type="ECO:0000313" key="4">
    <source>
        <dbReference type="EMBL" id="CAF3724362.1"/>
    </source>
</evidence>
<dbReference type="EMBL" id="CAJOBC010002265">
    <property type="protein sequence ID" value="CAF3724362.1"/>
    <property type="molecule type" value="Genomic_DNA"/>
</dbReference>
<dbReference type="Proteomes" id="UP000681722">
    <property type="component" value="Unassembled WGS sequence"/>
</dbReference>
<protein>
    <submittedName>
        <fullName evidence="2">Uncharacterized protein</fullName>
    </submittedName>
</protein>
<comment type="caution">
    <text evidence="2">The sequence shown here is derived from an EMBL/GenBank/DDBJ whole genome shotgun (WGS) entry which is preliminary data.</text>
</comment>
<sequence length="151" mass="16869">MHSDGPPGRQTNSAKRKNTISNHNTKRAASAATTTKLKIASLVLEGVTTIRFTPSESITSILLDVKSNAIQKNKADKEAFLKGVDVEISLQDIEVLKNEYHVEKVERLPNKQKNGHSTTCKITFSDSKDRNIFVKYGLQIQRLHYKAEAAY</sequence>
<organism evidence="2 6">
    <name type="scientific">Didymodactylos carnosus</name>
    <dbReference type="NCBI Taxonomy" id="1234261"/>
    <lineage>
        <taxon>Eukaryota</taxon>
        <taxon>Metazoa</taxon>
        <taxon>Spiralia</taxon>
        <taxon>Gnathifera</taxon>
        <taxon>Rotifera</taxon>
        <taxon>Eurotatoria</taxon>
        <taxon>Bdelloidea</taxon>
        <taxon>Philodinida</taxon>
        <taxon>Philodinidae</taxon>
        <taxon>Didymodactylos</taxon>
    </lineage>
</organism>
<feature type="compositionally biased region" description="Polar residues" evidence="1">
    <location>
        <begin position="9"/>
        <end position="23"/>
    </location>
</feature>
<evidence type="ECO:0000313" key="2">
    <source>
        <dbReference type="EMBL" id="CAF0948443.1"/>
    </source>
</evidence>
<dbReference type="Proteomes" id="UP000682733">
    <property type="component" value="Unassembled WGS sequence"/>
</dbReference>
<proteinExistence type="predicted"/>
<dbReference type="EMBL" id="CAJNOK010008255">
    <property type="protein sequence ID" value="CAF1058547.1"/>
    <property type="molecule type" value="Genomic_DNA"/>
</dbReference>
<evidence type="ECO:0000313" key="6">
    <source>
        <dbReference type="Proteomes" id="UP000663829"/>
    </source>
</evidence>
<gene>
    <name evidence="2" type="ORF">GPM918_LOCUS11103</name>
    <name evidence="3" type="ORF">OVA965_LOCUS17293</name>
    <name evidence="4" type="ORF">SRO942_LOCUS11104</name>
    <name evidence="5" type="ORF">TMI583_LOCUS17303</name>
</gene>
<keyword evidence="6" id="KW-1185">Reference proteome</keyword>
<evidence type="ECO:0000313" key="5">
    <source>
        <dbReference type="EMBL" id="CAF3824378.1"/>
    </source>
</evidence>
<dbReference type="EMBL" id="CAJOBA010008269">
    <property type="protein sequence ID" value="CAF3824378.1"/>
    <property type="molecule type" value="Genomic_DNA"/>
</dbReference>
<dbReference type="AlphaFoldDB" id="A0A814D250"/>